<dbReference type="AlphaFoldDB" id="A0A9X4QXG8"/>
<evidence type="ECO:0000313" key="3">
    <source>
        <dbReference type="Proteomes" id="UP001153404"/>
    </source>
</evidence>
<evidence type="ECO:0000313" key="2">
    <source>
        <dbReference type="EMBL" id="MDG0813477.1"/>
    </source>
</evidence>
<evidence type="ECO:0000259" key="1">
    <source>
        <dbReference type="Pfam" id="PF05368"/>
    </source>
</evidence>
<name>A0A9X4QXG8_9BACL</name>
<reference evidence="2" key="1">
    <citation type="submission" date="2022-10" db="EMBL/GenBank/DDBJ databases">
        <title>Comparative genomic analysis of Cohnella hashimotonis sp. nov., isolated from the International Space Station.</title>
        <authorList>
            <person name="Simpson A."/>
            <person name="Venkateswaran K."/>
        </authorList>
    </citation>
    <scope>NUCLEOTIDE SEQUENCE</scope>
    <source>
        <strain evidence="2">DSM 28161</strain>
    </source>
</reference>
<dbReference type="InterPro" id="IPR052718">
    <property type="entry name" value="NmrA-type_oxidoreductase"/>
</dbReference>
<comment type="caution">
    <text evidence="2">The sequence shown here is derived from an EMBL/GenBank/DDBJ whole genome shotgun (WGS) entry which is preliminary data.</text>
</comment>
<protein>
    <submittedName>
        <fullName evidence="2">NmrA family NAD(P)-binding protein</fullName>
    </submittedName>
</protein>
<organism evidence="2 3">
    <name type="scientific">Cohnella rhizosphaerae</name>
    <dbReference type="NCBI Taxonomy" id="1457232"/>
    <lineage>
        <taxon>Bacteria</taxon>
        <taxon>Bacillati</taxon>
        <taxon>Bacillota</taxon>
        <taxon>Bacilli</taxon>
        <taxon>Bacillales</taxon>
        <taxon>Paenibacillaceae</taxon>
        <taxon>Cohnella</taxon>
    </lineage>
</organism>
<dbReference type="EMBL" id="JAPDIA010000008">
    <property type="protein sequence ID" value="MDG0813477.1"/>
    <property type="molecule type" value="Genomic_DNA"/>
</dbReference>
<dbReference type="Gene3D" id="3.40.50.720">
    <property type="entry name" value="NAD(P)-binding Rossmann-like Domain"/>
    <property type="match status" value="1"/>
</dbReference>
<dbReference type="SUPFAM" id="SSF51735">
    <property type="entry name" value="NAD(P)-binding Rossmann-fold domains"/>
    <property type="match status" value="1"/>
</dbReference>
<dbReference type="PANTHER" id="PTHR47129:SF1">
    <property type="entry name" value="NMRA-LIKE DOMAIN-CONTAINING PROTEIN"/>
    <property type="match status" value="1"/>
</dbReference>
<dbReference type="InterPro" id="IPR008030">
    <property type="entry name" value="NmrA-like"/>
</dbReference>
<sequence length="63" mass="6929">MIVVTGATGQLGQAVVEKLLQRVPADHLGVSVRDIERAKELQERGVRVRRGGLYGSRQFASRI</sequence>
<dbReference type="PANTHER" id="PTHR47129">
    <property type="entry name" value="QUINONE OXIDOREDUCTASE 2"/>
    <property type="match status" value="1"/>
</dbReference>
<feature type="domain" description="NmrA-like" evidence="1">
    <location>
        <begin position="2"/>
        <end position="56"/>
    </location>
</feature>
<dbReference type="Pfam" id="PF05368">
    <property type="entry name" value="NmrA"/>
    <property type="match status" value="1"/>
</dbReference>
<gene>
    <name evidence="2" type="ORF">OMP40_32450</name>
</gene>
<dbReference type="InterPro" id="IPR036291">
    <property type="entry name" value="NAD(P)-bd_dom_sf"/>
</dbReference>
<accession>A0A9X4QXG8</accession>
<proteinExistence type="predicted"/>
<dbReference type="Proteomes" id="UP001153404">
    <property type="component" value="Unassembled WGS sequence"/>
</dbReference>
<keyword evidence="3" id="KW-1185">Reference proteome</keyword>